<dbReference type="AlphaFoldDB" id="E2B3L2"/>
<evidence type="ECO:0000256" key="2">
    <source>
        <dbReference type="ARBA" id="ARBA00023242"/>
    </source>
</evidence>
<dbReference type="GO" id="GO:0005730">
    <property type="term" value="C:nucleolus"/>
    <property type="evidence" value="ECO:0007669"/>
    <property type="project" value="TreeGrafter"/>
</dbReference>
<dbReference type="InParanoid" id="E2B3L2"/>
<dbReference type="Gene3D" id="2.130.10.10">
    <property type="entry name" value="YVTN repeat-like/Quinoprotein amine dehydrogenase"/>
    <property type="match status" value="2"/>
</dbReference>
<dbReference type="GO" id="GO:0000462">
    <property type="term" value="P:maturation of SSU-rRNA from tricistronic rRNA transcript (SSU-rRNA, 5.8S rRNA, LSU-rRNA)"/>
    <property type="evidence" value="ECO:0007669"/>
    <property type="project" value="TreeGrafter"/>
</dbReference>
<dbReference type="EMBL" id="GL445346">
    <property type="protein sequence ID" value="EFN89764.1"/>
    <property type="molecule type" value="Genomic_DNA"/>
</dbReference>
<keyword evidence="2" id="KW-0539">Nucleus</keyword>
<dbReference type="InterPro" id="IPR001680">
    <property type="entry name" value="WD40_rpt"/>
</dbReference>
<name>E2B3L2_HARSA</name>
<dbReference type="SMART" id="SM00320">
    <property type="entry name" value="WD40"/>
    <property type="match status" value="3"/>
</dbReference>
<dbReference type="STRING" id="610380.E2B3L2"/>
<evidence type="ECO:0000313" key="3">
    <source>
        <dbReference type="EMBL" id="EFN89764.1"/>
    </source>
</evidence>
<dbReference type="PANTHER" id="PTHR44267">
    <property type="entry name" value="WD REPEAT-CONTAINING PROTEIN 43"/>
    <property type="match status" value="1"/>
</dbReference>
<dbReference type="PhylomeDB" id="E2B3L2"/>
<dbReference type="InterPro" id="IPR015943">
    <property type="entry name" value="WD40/YVTN_repeat-like_dom_sf"/>
</dbReference>
<dbReference type="SUPFAM" id="SSF50978">
    <property type="entry name" value="WD40 repeat-like"/>
    <property type="match status" value="1"/>
</dbReference>
<gene>
    <name evidence="3" type="ORF">EAI_02013</name>
</gene>
<dbReference type="FunCoup" id="E2B3L2">
    <property type="interactions" value="1900"/>
</dbReference>
<dbReference type="InterPro" id="IPR052414">
    <property type="entry name" value="U3_snoRNA-assoc_WDR"/>
</dbReference>
<evidence type="ECO:0000313" key="4">
    <source>
        <dbReference type="Proteomes" id="UP000008237"/>
    </source>
</evidence>
<dbReference type="KEGG" id="hst:105182291"/>
<organism evidence="4">
    <name type="scientific">Harpegnathos saltator</name>
    <name type="common">Jerdon's jumping ant</name>
    <dbReference type="NCBI Taxonomy" id="610380"/>
    <lineage>
        <taxon>Eukaryota</taxon>
        <taxon>Metazoa</taxon>
        <taxon>Ecdysozoa</taxon>
        <taxon>Arthropoda</taxon>
        <taxon>Hexapoda</taxon>
        <taxon>Insecta</taxon>
        <taxon>Pterygota</taxon>
        <taxon>Neoptera</taxon>
        <taxon>Endopterygota</taxon>
        <taxon>Hymenoptera</taxon>
        <taxon>Apocrita</taxon>
        <taxon>Aculeata</taxon>
        <taxon>Formicoidea</taxon>
        <taxon>Formicidae</taxon>
        <taxon>Ponerinae</taxon>
        <taxon>Ponerini</taxon>
        <taxon>Harpegnathos</taxon>
    </lineage>
</organism>
<dbReference type="OMA" id="AFERITC"/>
<keyword evidence="4" id="KW-1185">Reference proteome</keyword>
<dbReference type="Proteomes" id="UP000008237">
    <property type="component" value="Unassembled WGS sequence"/>
</dbReference>
<proteinExistence type="predicted"/>
<sequence length="376" mass="42313">MANGGSYAFSQDGQYYAFCGFNGKLQIWETANSRPKCEYIPNRHLSSPCSVIQWISVNLQSANNMFPSQWKKRKRKSISEDIDHKIVAIGLSDGNVALFNVSSTLVTILKNDNAAACTAITWSAASGLITASDDYHLMEWNIQDSRIKCKWKSGKMKVTALAVPVDGKSLLAAERTIKWWDLTTKQLIRTFTGHIDQVTSLHPVKIDDTTSYLISSSRSDNYLSVWAMDQHKNDKVSIATLLLHDEAVFVSTLVVEQLQIFVLATTKLGQAQLFKYQPNGRTKPLKPSLSITVTSNIIQENINEQIPIVAGHLTDDKKLLLAFGDRLMFEKVVPDFSAKVQCLVRSKKMKKRKEEEIIKMMRTEVEENCYFAVGDH</sequence>
<accession>E2B3L2</accession>
<dbReference type="OrthoDB" id="30195at2759"/>
<dbReference type="InterPro" id="IPR036322">
    <property type="entry name" value="WD40_repeat_dom_sf"/>
</dbReference>
<protein>
    <submittedName>
        <fullName evidence="3">WD repeat-containing protein 43</fullName>
    </submittedName>
</protein>
<reference evidence="3 4" key="1">
    <citation type="journal article" date="2010" name="Science">
        <title>Genomic comparison of the ants Camponotus floridanus and Harpegnathos saltator.</title>
        <authorList>
            <person name="Bonasio R."/>
            <person name="Zhang G."/>
            <person name="Ye C."/>
            <person name="Mutti N.S."/>
            <person name="Fang X."/>
            <person name="Qin N."/>
            <person name="Donahue G."/>
            <person name="Yang P."/>
            <person name="Li Q."/>
            <person name="Li C."/>
            <person name="Zhang P."/>
            <person name="Huang Z."/>
            <person name="Berger S.L."/>
            <person name="Reinberg D."/>
            <person name="Wang J."/>
            <person name="Liebig J."/>
        </authorList>
    </citation>
    <scope>NUCLEOTIDE SEQUENCE [LARGE SCALE GENOMIC DNA]</scope>
    <source>
        <strain evidence="3 4">R22 G/1</strain>
    </source>
</reference>
<dbReference type="Pfam" id="PF00400">
    <property type="entry name" value="WD40"/>
    <property type="match status" value="1"/>
</dbReference>
<dbReference type="PANTHER" id="PTHR44267:SF1">
    <property type="entry name" value="WD REPEAT-CONTAINING PROTEIN 43"/>
    <property type="match status" value="1"/>
</dbReference>
<evidence type="ECO:0000256" key="1">
    <source>
        <dbReference type="ARBA" id="ARBA00004123"/>
    </source>
</evidence>
<comment type="subcellular location">
    <subcellularLocation>
        <location evidence="1">Nucleus</location>
    </subcellularLocation>
</comment>